<keyword evidence="1" id="KW-0472">Membrane</keyword>
<protein>
    <submittedName>
        <fullName evidence="2">Uncharacterized protein</fullName>
    </submittedName>
</protein>
<organism evidence="2 3">
    <name type="scientific">Pandoravirus japonicus</name>
    <dbReference type="NCBI Taxonomy" id="2823154"/>
    <lineage>
        <taxon>Viruses</taxon>
        <taxon>Pandoravirus</taxon>
    </lineage>
</organism>
<evidence type="ECO:0000313" key="3">
    <source>
        <dbReference type="Proteomes" id="UP001253637"/>
    </source>
</evidence>
<feature type="transmembrane region" description="Helical" evidence="1">
    <location>
        <begin position="104"/>
        <end position="122"/>
    </location>
</feature>
<evidence type="ECO:0000256" key="1">
    <source>
        <dbReference type="SAM" id="Phobius"/>
    </source>
</evidence>
<proteinExistence type="predicted"/>
<keyword evidence="1" id="KW-1133">Transmembrane helix</keyword>
<keyword evidence="1" id="KW-0812">Transmembrane</keyword>
<reference evidence="2" key="1">
    <citation type="submission" date="2021-04" db="EMBL/GenBank/DDBJ databases">
        <title>Draft Genome Sequence of Pandoravirus japonicus, Isolated from the Sabaishi River of Niigata, Japan.</title>
        <authorList>
            <person name="Hosokawa N."/>
            <person name="Takahashi H."/>
            <person name="Aoki K."/>
            <person name="Takemura M."/>
        </authorList>
    </citation>
    <scope>NUCLEOTIDE SEQUENCE</scope>
</reference>
<dbReference type="Proteomes" id="UP001253637">
    <property type="component" value="Segment"/>
</dbReference>
<accession>A0A811BSY7</accession>
<evidence type="ECO:0000313" key="2">
    <source>
        <dbReference type="EMBL" id="BCU03531.1"/>
    </source>
</evidence>
<sequence length="127" mass="14013">MQKKCKSTGGPRKKESTHRKVALCHGGVARKARSPPLLFILQTLFLLESKKKDSTNTGQFSDAAPLAAADSIAHTIQILCAKSRIICDVRHFFSMQVDLGHGRFLFFLPVAFFGAGRAPFIMRPARV</sequence>
<dbReference type="EMBL" id="LC625835">
    <property type="protein sequence ID" value="BCU03531.1"/>
    <property type="molecule type" value="Genomic_DNA"/>
</dbReference>
<name>A0A811BSY7_9VIRU</name>